<dbReference type="PANTHER" id="PTHR47773:SF1">
    <property type="entry name" value="C2H2-TYPE DOMAIN-CONTAINING PROTEIN"/>
    <property type="match status" value="1"/>
</dbReference>
<dbReference type="EMBL" id="RHFK02000024">
    <property type="protein sequence ID" value="TWW54944.1"/>
    <property type="molecule type" value="Genomic_DNA"/>
</dbReference>
<dbReference type="PANTHER" id="PTHR47773">
    <property type="entry name" value="SI:DKEY-9I5.2-RELATED"/>
    <property type="match status" value="1"/>
</dbReference>
<gene>
    <name evidence="2" type="ORF">D4764_0131890</name>
</gene>
<sequence>MLTTGLLCRLVESKSVLRTCFVNRLSMSLTIVLGLQTLQADEDEGDGEGPSDKASCDIESPDDDTGYISDGVADHLTPLTKNLHLTDQAVADDFDPCAEDVCGPDNLPGYKHLEELSKVLWDIALEEGKLAISNSTRQRVITTWNRLYLHDRSLH</sequence>
<feature type="region of interest" description="Disordered" evidence="1">
    <location>
        <begin position="41"/>
        <end position="62"/>
    </location>
</feature>
<keyword evidence="3" id="KW-1185">Reference proteome</keyword>
<evidence type="ECO:0000256" key="1">
    <source>
        <dbReference type="SAM" id="MobiDB-lite"/>
    </source>
</evidence>
<comment type="caution">
    <text evidence="2">The sequence shown here is derived from an EMBL/GenBank/DDBJ whole genome shotgun (WGS) entry which is preliminary data.</text>
</comment>
<protein>
    <submittedName>
        <fullName evidence="2">Uncharacterized protein</fullName>
    </submittedName>
</protein>
<reference evidence="2 3" key="1">
    <citation type="submission" date="2019-04" db="EMBL/GenBank/DDBJ databases">
        <title>Chromosome genome assembly for Takifugu flavidus.</title>
        <authorList>
            <person name="Xiao S."/>
        </authorList>
    </citation>
    <scope>NUCLEOTIDE SEQUENCE [LARGE SCALE GENOMIC DNA]</scope>
    <source>
        <strain evidence="2">HTHZ2018</strain>
        <tissue evidence="2">Muscle</tissue>
    </source>
</reference>
<evidence type="ECO:0000313" key="3">
    <source>
        <dbReference type="Proteomes" id="UP000324091"/>
    </source>
</evidence>
<accession>A0A5C6MII0</accession>
<proteinExistence type="predicted"/>
<name>A0A5C6MII0_9TELE</name>
<dbReference type="AlphaFoldDB" id="A0A5C6MII0"/>
<evidence type="ECO:0000313" key="2">
    <source>
        <dbReference type="EMBL" id="TWW54944.1"/>
    </source>
</evidence>
<dbReference type="Proteomes" id="UP000324091">
    <property type="component" value="Unassembled WGS sequence"/>
</dbReference>
<organism evidence="2 3">
    <name type="scientific">Takifugu flavidus</name>
    <name type="common">sansaifugu</name>
    <dbReference type="NCBI Taxonomy" id="433684"/>
    <lineage>
        <taxon>Eukaryota</taxon>
        <taxon>Metazoa</taxon>
        <taxon>Chordata</taxon>
        <taxon>Craniata</taxon>
        <taxon>Vertebrata</taxon>
        <taxon>Euteleostomi</taxon>
        <taxon>Actinopterygii</taxon>
        <taxon>Neopterygii</taxon>
        <taxon>Teleostei</taxon>
        <taxon>Neoteleostei</taxon>
        <taxon>Acanthomorphata</taxon>
        <taxon>Eupercaria</taxon>
        <taxon>Tetraodontiformes</taxon>
        <taxon>Tetradontoidea</taxon>
        <taxon>Tetraodontidae</taxon>
        <taxon>Takifugu</taxon>
    </lineage>
</organism>